<dbReference type="InterPro" id="IPR050272">
    <property type="entry name" value="Isochorismatase-like_hydrls"/>
</dbReference>
<evidence type="ECO:0000256" key="1">
    <source>
        <dbReference type="ARBA" id="ARBA00022801"/>
    </source>
</evidence>
<gene>
    <name evidence="3" type="ORF">NB640_09100</name>
</gene>
<dbReference type="EMBL" id="CP098242">
    <property type="protein sequence ID" value="WAW09403.1"/>
    <property type="molecule type" value="Genomic_DNA"/>
</dbReference>
<dbReference type="Pfam" id="PF00857">
    <property type="entry name" value="Isochorismatase"/>
    <property type="match status" value="1"/>
</dbReference>
<dbReference type="AlphaFoldDB" id="A0A9E9P2V6"/>
<dbReference type="Gene3D" id="3.40.50.850">
    <property type="entry name" value="Isochorismatase-like"/>
    <property type="match status" value="1"/>
</dbReference>
<dbReference type="InterPro" id="IPR000868">
    <property type="entry name" value="Isochorismatase-like_dom"/>
</dbReference>
<keyword evidence="4" id="KW-1185">Reference proteome</keyword>
<evidence type="ECO:0000259" key="2">
    <source>
        <dbReference type="Pfam" id="PF00857"/>
    </source>
</evidence>
<dbReference type="Proteomes" id="UP001156215">
    <property type="component" value="Chromosome"/>
</dbReference>
<protein>
    <submittedName>
        <fullName evidence="3">Cysteine hydrolase</fullName>
    </submittedName>
</protein>
<proteinExistence type="predicted"/>
<organism evidence="3 4">
    <name type="scientific">Oxalobacter vibrioformis</name>
    <dbReference type="NCBI Taxonomy" id="933080"/>
    <lineage>
        <taxon>Bacteria</taxon>
        <taxon>Pseudomonadati</taxon>
        <taxon>Pseudomonadota</taxon>
        <taxon>Betaproteobacteria</taxon>
        <taxon>Burkholderiales</taxon>
        <taxon>Oxalobacteraceae</taxon>
        <taxon>Oxalobacter</taxon>
    </lineage>
</organism>
<dbReference type="KEGG" id="ovb:NB640_09100"/>
<dbReference type="RefSeq" id="WP_269308400.1">
    <property type="nucleotide sequence ID" value="NZ_CP098242.1"/>
</dbReference>
<dbReference type="InterPro" id="IPR036380">
    <property type="entry name" value="Isochorismatase-like_sf"/>
</dbReference>
<reference evidence="3" key="1">
    <citation type="journal article" date="2022" name="Front. Microbiol.">
        <title>New perspectives on an old grouping: The genomic and phenotypic variability of Oxalobacter formigenes and the implications for calcium oxalate stone prevention.</title>
        <authorList>
            <person name="Chmiel J.A."/>
            <person name="Carr C."/>
            <person name="Stuivenberg G.A."/>
            <person name="Venema R."/>
            <person name="Chanyi R.M."/>
            <person name="Al K.F."/>
            <person name="Giguere D."/>
            <person name="Say H."/>
            <person name="Akouris P.P."/>
            <person name="Dominguez Romero S.A."/>
            <person name="Kwong A."/>
            <person name="Tai V."/>
            <person name="Koval S.F."/>
            <person name="Razvi H."/>
            <person name="Bjazevic J."/>
            <person name="Burton J.P."/>
        </authorList>
    </citation>
    <scope>NUCLEOTIDE SEQUENCE</scope>
    <source>
        <strain evidence="3">WoOx3</strain>
    </source>
</reference>
<evidence type="ECO:0000313" key="3">
    <source>
        <dbReference type="EMBL" id="WAW09403.1"/>
    </source>
</evidence>
<dbReference type="SUPFAM" id="SSF52499">
    <property type="entry name" value="Isochorismatase-like hydrolases"/>
    <property type="match status" value="1"/>
</dbReference>
<dbReference type="GO" id="GO:0016787">
    <property type="term" value="F:hydrolase activity"/>
    <property type="evidence" value="ECO:0007669"/>
    <property type="project" value="UniProtKB-KW"/>
</dbReference>
<keyword evidence="1 3" id="KW-0378">Hydrolase</keyword>
<sequence>MQKQALIVVDIQNDYFPGGKWVLDNIETAAANAGRALEAARKSGDLVVHIRHEFPDADVPFLAPGSAGAQVHPAVAEQPGEPVIHKQQINAFYETQLQAVLQKHAIEHLVITGNMSHVCIDAIVRAAADICYTVTVLHDACATHDQQFNGIHIPAAQVQAAFMAALAFGYAKVIPTDEYLKQGR</sequence>
<dbReference type="CDD" id="cd01014">
    <property type="entry name" value="nicotinamidase_related"/>
    <property type="match status" value="1"/>
</dbReference>
<dbReference type="PANTHER" id="PTHR43540:SF1">
    <property type="entry name" value="ISOCHORISMATASE HYDROLASE"/>
    <property type="match status" value="1"/>
</dbReference>
<accession>A0A9E9P2V6</accession>
<evidence type="ECO:0000313" key="4">
    <source>
        <dbReference type="Proteomes" id="UP001156215"/>
    </source>
</evidence>
<dbReference type="PANTHER" id="PTHR43540">
    <property type="entry name" value="PEROXYUREIDOACRYLATE/UREIDOACRYLATE AMIDOHYDROLASE-RELATED"/>
    <property type="match status" value="1"/>
</dbReference>
<feature type="domain" description="Isochorismatase-like" evidence="2">
    <location>
        <begin position="5"/>
        <end position="148"/>
    </location>
</feature>
<name>A0A9E9P2V6_9BURK</name>